<evidence type="ECO:0000259" key="7">
    <source>
        <dbReference type="PROSITE" id="PS51171"/>
    </source>
</evidence>
<dbReference type="InterPro" id="IPR008242">
    <property type="entry name" value="Chor_mutase/pphenate_deHydtase"/>
</dbReference>
<dbReference type="GO" id="GO:0004664">
    <property type="term" value="F:prephenate dehydratase activity"/>
    <property type="evidence" value="ECO:0007669"/>
    <property type="project" value="UniProtKB-EC"/>
</dbReference>
<feature type="domain" description="Prephenate dehydratase" evidence="7">
    <location>
        <begin position="17"/>
        <end position="193"/>
    </location>
</feature>
<dbReference type="Pfam" id="PF00800">
    <property type="entry name" value="PDT"/>
    <property type="match status" value="1"/>
</dbReference>
<dbReference type="PROSITE" id="PS51171">
    <property type="entry name" value="PREPHENATE_DEHYDR_3"/>
    <property type="match status" value="1"/>
</dbReference>
<dbReference type="Gene3D" id="3.40.190.10">
    <property type="entry name" value="Periplasmic binding protein-like II"/>
    <property type="match status" value="2"/>
</dbReference>
<evidence type="ECO:0000256" key="6">
    <source>
        <dbReference type="ARBA" id="ARBA00023239"/>
    </source>
</evidence>
<dbReference type="InterPro" id="IPR018528">
    <property type="entry name" value="Preph_deHydtase_CS"/>
</dbReference>
<dbReference type="InterPro" id="IPR045865">
    <property type="entry name" value="ACT-like_dom_sf"/>
</dbReference>
<dbReference type="EMBL" id="VSSQ01008559">
    <property type="protein sequence ID" value="MPM39198.1"/>
    <property type="molecule type" value="Genomic_DNA"/>
</dbReference>
<keyword evidence="4" id="KW-0057">Aromatic amino acid biosynthesis</keyword>
<dbReference type="InterPro" id="IPR002912">
    <property type="entry name" value="ACT_dom"/>
</dbReference>
<evidence type="ECO:0000256" key="5">
    <source>
        <dbReference type="ARBA" id="ARBA00023222"/>
    </source>
</evidence>
<dbReference type="Gene3D" id="3.30.70.260">
    <property type="match status" value="1"/>
</dbReference>
<dbReference type="PANTHER" id="PTHR21022:SF19">
    <property type="entry name" value="PREPHENATE DEHYDRATASE-RELATED"/>
    <property type="match status" value="1"/>
</dbReference>
<gene>
    <name evidence="9" type="primary">pheA_21</name>
    <name evidence="9" type="ORF">SDC9_85831</name>
</gene>
<protein>
    <recommendedName>
        <fullName evidence="2">prephenate dehydratase</fullName>
        <ecNumber evidence="2">4.2.1.51</ecNumber>
    </recommendedName>
</protein>
<dbReference type="SUPFAM" id="SSF53850">
    <property type="entry name" value="Periplasmic binding protein-like II"/>
    <property type="match status" value="1"/>
</dbReference>
<dbReference type="GO" id="GO:0005737">
    <property type="term" value="C:cytoplasm"/>
    <property type="evidence" value="ECO:0007669"/>
    <property type="project" value="TreeGrafter"/>
</dbReference>
<dbReference type="EC" id="4.2.1.51" evidence="2"/>
<organism evidence="9">
    <name type="scientific">bioreactor metagenome</name>
    <dbReference type="NCBI Taxonomy" id="1076179"/>
    <lineage>
        <taxon>unclassified sequences</taxon>
        <taxon>metagenomes</taxon>
        <taxon>ecological metagenomes</taxon>
    </lineage>
</organism>
<accession>A0A644ZFW3</accession>
<name>A0A644ZFW3_9ZZZZ</name>
<dbReference type="GO" id="GO:0009094">
    <property type="term" value="P:L-phenylalanine biosynthetic process"/>
    <property type="evidence" value="ECO:0007669"/>
    <property type="project" value="UniProtKB-UniPathway"/>
</dbReference>
<dbReference type="PROSITE" id="PS00857">
    <property type="entry name" value="PREPHENATE_DEHYDR_1"/>
    <property type="match status" value="1"/>
</dbReference>
<dbReference type="PIRSF" id="PIRSF001500">
    <property type="entry name" value="Chor_mut_pdt_Ppr"/>
    <property type="match status" value="1"/>
</dbReference>
<dbReference type="InterPro" id="IPR001086">
    <property type="entry name" value="Preph_deHydtase"/>
</dbReference>
<comment type="caution">
    <text evidence="9">The sequence shown here is derived from an EMBL/GenBank/DDBJ whole genome shotgun (WGS) entry which is preliminary data.</text>
</comment>
<evidence type="ECO:0000256" key="4">
    <source>
        <dbReference type="ARBA" id="ARBA00023141"/>
    </source>
</evidence>
<evidence type="ECO:0000259" key="8">
    <source>
        <dbReference type="PROSITE" id="PS51671"/>
    </source>
</evidence>
<dbReference type="CDD" id="cd04905">
    <property type="entry name" value="ACT_CM-PDT"/>
    <property type="match status" value="1"/>
</dbReference>
<evidence type="ECO:0000256" key="3">
    <source>
        <dbReference type="ARBA" id="ARBA00022605"/>
    </source>
</evidence>
<dbReference type="CDD" id="cd13631">
    <property type="entry name" value="PBP2_Ct-PDT_like"/>
    <property type="match status" value="1"/>
</dbReference>
<evidence type="ECO:0000256" key="1">
    <source>
        <dbReference type="ARBA" id="ARBA00004741"/>
    </source>
</evidence>
<proteinExistence type="predicted"/>
<keyword evidence="5" id="KW-0584">Phenylalanine biosynthesis</keyword>
<dbReference type="SUPFAM" id="SSF55021">
    <property type="entry name" value="ACT-like"/>
    <property type="match status" value="1"/>
</dbReference>
<evidence type="ECO:0000256" key="2">
    <source>
        <dbReference type="ARBA" id="ARBA00013147"/>
    </source>
</evidence>
<dbReference type="AlphaFoldDB" id="A0A644ZFW3"/>
<keyword evidence="3" id="KW-0028">Amino-acid biosynthesis</keyword>
<sequence>METAISETQKTLPDAPLVACQGVEGAYSQIACEKMFKAPNIMYFSTFDGVFSAIDQGLCRYGILPLENSTAGSVNAIYDLMIKYDFSIIRSTRIKVDHCLLANKGTSMKDIKEVFSHEQALAQCAGFLKSLGKVKVTPCENTAAAAKMLFGSGRNDAAALSSSSCAELYGLNCLKSSVQDQGGNYTRFICISKKLEIYPGADKTSVMAILPHKPGSLYHALSGLYALGVNINKLESRPLPESDFEFMFYFDLSTSIYSETFRQMLVRFEESSKMLKYLGSYTEVV</sequence>
<reference evidence="9" key="1">
    <citation type="submission" date="2019-08" db="EMBL/GenBank/DDBJ databases">
        <authorList>
            <person name="Kucharzyk K."/>
            <person name="Murdoch R.W."/>
            <person name="Higgins S."/>
            <person name="Loffler F."/>
        </authorList>
    </citation>
    <scope>NUCLEOTIDE SEQUENCE</scope>
</reference>
<evidence type="ECO:0000313" key="9">
    <source>
        <dbReference type="EMBL" id="MPM39198.1"/>
    </source>
</evidence>
<comment type="pathway">
    <text evidence="1">Amino-acid biosynthesis; L-phenylalanine biosynthesis; phenylpyruvate from prephenate: step 1/1.</text>
</comment>
<feature type="domain" description="ACT" evidence="8">
    <location>
        <begin position="205"/>
        <end position="285"/>
    </location>
</feature>
<dbReference type="UniPathway" id="UPA00121">
    <property type="reaction ID" value="UER00345"/>
</dbReference>
<dbReference type="PANTHER" id="PTHR21022">
    <property type="entry name" value="PREPHENATE DEHYDRATASE P PROTEIN"/>
    <property type="match status" value="1"/>
</dbReference>
<keyword evidence="6" id="KW-0456">Lyase</keyword>
<dbReference type="PROSITE" id="PS51671">
    <property type="entry name" value="ACT"/>
    <property type="match status" value="1"/>
</dbReference>